<organism evidence="3 4">
    <name type="scientific">Naegleria lovaniensis</name>
    <name type="common">Amoeba</name>
    <dbReference type="NCBI Taxonomy" id="51637"/>
    <lineage>
        <taxon>Eukaryota</taxon>
        <taxon>Discoba</taxon>
        <taxon>Heterolobosea</taxon>
        <taxon>Tetramitia</taxon>
        <taxon>Eutetramitia</taxon>
        <taxon>Vahlkampfiidae</taxon>
        <taxon>Naegleria</taxon>
    </lineage>
</organism>
<reference evidence="3 4" key="1">
    <citation type="journal article" date="2018" name="BMC Genomics">
        <title>The genome of Naegleria lovaniensis, the basis for a comparative approach to unravel pathogenicity factors of the human pathogenic amoeba N. fowleri.</title>
        <authorList>
            <person name="Liechti N."/>
            <person name="Schurch N."/>
            <person name="Bruggmann R."/>
            <person name="Wittwer M."/>
        </authorList>
    </citation>
    <scope>NUCLEOTIDE SEQUENCE [LARGE SCALE GENOMIC DNA]</scope>
    <source>
        <strain evidence="3 4">ATCC 30569</strain>
    </source>
</reference>
<dbReference type="SMART" id="SM00028">
    <property type="entry name" value="TPR"/>
    <property type="match status" value="1"/>
</dbReference>
<feature type="repeat" description="TPR" evidence="1">
    <location>
        <begin position="281"/>
        <end position="314"/>
    </location>
</feature>
<feature type="region of interest" description="Disordered" evidence="2">
    <location>
        <begin position="1"/>
        <end position="20"/>
    </location>
</feature>
<evidence type="ECO:0000256" key="2">
    <source>
        <dbReference type="SAM" id="MobiDB-lite"/>
    </source>
</evidence>
<dbReference type="RefSeq" id="XP_044555097.1">
    <property type="nucleotide sequence ID" value="XM_044700005.1"/>
</dbReference>
<dbReference type="SUPFAM" id="SSF48452">
    <property type="entry name" value="TPR-like"/>
    <property type="match status" value="1"/>
</dbReference>
<evidence type="ECO:0000313" key="4">
    <source>
        <dbReference type="Proteomes" id="UP000816034"/>
    </source>
</evidence>
<dbReference type="EMBL" id="PYSW02000003">
    <property type="protein sequence ID" value="KAG2393203.1"/>
    <property type="molecule type" value="Genomic_DNA"/>
</dbReference>
<dbReference type="GeneID" id="68102234"/>
<dbReference type="PROSITE" id="PS50005">
    <property type="entry name" value="TPR"/>
    <property type="match status" value="1"/>
</dbReference>
<dbReference type="Gene3D" id="1.25.40.10">
    <property type="entry name" value="Tetratricopeptide repeat domain"/>
    <property type="match status" value="1"/>
</dbReference>
<dbReference type="Proteomes" id="UP000816034">
    <property type="component" value="Unassembled WGS sequence"/>
</dbReference>
<dbReference type="InterPro" id="IPR011990">
    <property type="entry name" value="TPR-like_helical_dom_sf"/>
</dbReference>
<evidence type="ECO:0000256" key="1">
    <source>
        <dbReference type="PROSITE-ProRule" id="PRU00339"/>
    </source>
</evidence>
<name>A0AA88KPJ3_NAELO</name>
<sequence>MSSSQSPKSSSASSDKSSSQSQESVAIRFLNAVIDFMAKNPQSPSEIYQLLAQTGSVLLLQSEEFPKYMTRYIENKFEEADKEHSNNALNNFQAKYQIVVQLFNLATFLQNVRLPAILPFMSPVLTPEEQRKVEFKLEGAPLVKQYDFHHFQEISIATLECLLQSNRSPIQTADYREANHSNNKTKIPPHILNDVRFSLMAPKIEIQLASLYLQRLYHPFEVLKDMNHLSEQQQQQQQQFPPLYTHNHDKFYRSSNDDIALYYLKSALNVITPQNSPDDYAVAYSQMAHLLKQKKKYDEAIKAFQKVLEVRKVTDSDPTKYASLCMNIANTYLAKEEEAFTRFKEEYSSHKDDIVVKLFKEYSIILKESVLLHTSNLTTCQEQCEKFEQVSKEWLKSIDCAIEWFGKSEHGFKQLKKPPSHEKKELSTQDQYIGLVSINLGYAHLLKTKLYMQIISNYELLLKTKNTQKKNLSETIKKAKTSAENGIVVLKTALEVIKPDVHEKDSILQKVRHMGSESFPKLNLYLAECYMSLYVCDRWCCLENSEAMKEGNENLHTYLEEARTCLDLGSSLFMKKEMKDWRVRLNVLLFEVYFKSSHGSETPKEKKEQFLERSMTALKEAVKDKVQQDDDVVTYDVDNFLNKYLESLSLSD</sequence>
<dbReference type="AlphaFoldDB" id="A0AA88KPJ3"/>
<gene>
    <name evidence="3" type="ORF">C9374_009780</name>
</gene>
<dbReference type="Pfam" id="PF00515">
    <property type="entry name" value="TPR_1"/>
    <property type="match status" value="1"/>
</dbReference>
<protein>
    <submittedName>
        <fullName evidence="3">Uncharacterized protein</fullName>
    </submittedName>
</protein>
<accession>A0AA88KPJ3</accession>
<proteinExistence type="predicted"/>
<dbReference type="InterPro" id="IPR019734">
    <property type="entry name" value="TPR_rpt"/>
</dbReference>
<evidence type="ECO:0000313" key="3">
    <source>
        <dbReference type="EMBL" id="KAG2393203.1"/>
    </source>
</evidence>
<comment type="caution">
    <text evidence="3">The sequence shown here is derived from an EMBL/GenBank/DDBJ whole genome shotgun (WGS) entry which is preliminary data.</text>
</comment>
<keyword evidence="4" id="KW-1185">Reference proteome</keyword>
<keyword evidence="1" id="KW-0802">TPR repeat</keyword>